<organism evidence="1 2">
    <name type="scientific">Romanomermis culicivorax</name>
    <name type="common">Nematode worm</name>
    <dbReference type="NCBI Taxonomy" id="13658"/>
    <lineage>
        <taxon>Eukaryota</taxon>
        <taxon>Metazoa</taxon>
        <taxon>Ecdysozoa</taxon>
        <taxon>Nematoda</taxon>
        <taxon>Enoplea</taxon>
        <taxon>Dorylaimia</taxon>
        <taxon>Mermithida</taxon>
        <taxon>Mermithoidea</taxon>
        <taxon>Mermithidae</taxon>
        <taxon>Romanomermis</taxon>
    </lineage>
</organism>
<sequence>MSVGYPNILRKSLAQMRNKSRKVRALNRFVGRAIHFRMSEPKNFLSARKNLIDDEKLKGMNTQFMKLAEEKNSVWQKAGIQSTTVTEKY</sequence>
<proteinExistence type="predicted"/>
<keyword evidence="1" id="KW-1185">Reference proteome</keyword>
<protein>
    <submittedName>
        <fullName evidence="2">Uncharacterized protein</fullName>
    </submittedName>
</protein>
<name>A0A915K1Z3_ROMCU</name>
<evidence type="ECO:0000313" key="2">
    <source>
        <dbReference type="WBParaSite" id="nRc.2.0.1.t32339-RA"/>
    </source>
</evidence>
<dbReference type="AlphaFoldDB" id="A0A915K1Z3"/>
<accession>A0A915K1Z3</accession>
<evidence type="ECO:0000313" key="1">
    <source>
        <dbReference type="Proteomes" id="UP000887565"/>
    </source>
</evidence>
<dbReference type="WBParaSite" id="nRc.2.0.1.t32339-RA">
    <property type="protein sequence ID" value="nRc.2.0.1.t32339-RA"/>
    <property type="gene ID" value="nRc.2.0.1.g32339"/>
</dbReference>
<reference evidence="2" key="1">
    <citation type="submission" date="2022-11" db="UniProtKB">
        <authorList>
            <consortium name="WormBaseParasite"/>
        </authorList>
    </citation>
    <scope>IDENTIFICATION</scope>
</reference>
<dbReference type="Proteomes" id="UP000887565">
    <property type="component" value="Unplaced"/>
</dbReference>